<dbReference type="Gene3D" id="3.60.15.10">
    <property type="entry name" value="Ribonuclease Z/Hydroxyacylglutathione hydrolase-like"/>
    <property type="match status" value="1"/>
</dbReference>
<feature type="binding site" evidence="7">
    <location>
        <position position="70"/>
    </location>
    <ligand>
        <name>Zn(2+)</name>
        <dbReference type="ChEBI" id="CHEBI:29105"/>
        <label>1</label>
    </ligand>
</feature>
<dbReference type="InterPro" id="IPR036866">
    <property type="entry name" value="RibonucZ/Hydroxyglut_hydro"/>
</dbReference>
<dbReference type="EMBL" id="SSTI01000011">
    <property type="protein sequence ID" value="THG38495.1"/>
    <property type="molecule type" value="Genomic_DNA"/>
</dbReference>
<evidence type="ECO:0000256" key="2">
    <source>
        <dbReference type="ARBA" id="ARBA00004963"/>
    </source>
</evidence>
<evidence type="ECO:0000256" key="5">
    <source>
        <dbReference type="ARBA" id="ARBA00022801"/>
    </source>
</evidence>
<evidence type="ECO:0000313" key="10">
    <source>
        <dbReference type="Proteomes" id="UP000308038"/>
    </source>
</evidence>
<comment type="subunit">
    <text evidence="7">Monomer.</text>
</comment>
<dbReference type="Pfam" id="PF16123">
    <property type="entry name" value="HAGH_C"/>
    <property type="match status" value="1"/>
</dbReference>
<feature type="binding site" evidence="7">
    <location>
        <position position="128"/>
    </location>
    <ligand>
        <name>Zn(2+)</name>
        <dbReference type="ChEBI" id="CHEBI:29105"/>
        <label>1</label>
    </ligand>
</feature>
<evidence type="ECO:0000256" key="1">
    <source>
        <dbReference type="ARBA" id="ARBA00001623"/>
    </source>
</evidence>
<proteinExistence type="inferred from homology"/>
<dbReference type="PIRSF" id="PIRSF005457">
    <property type="entry name" value="Glx"/>
    <property type="match status" value="1"/>
</dbReference>
<evidence type="ECO:0000256" key="6">
    <source>
        <dbReference type="ARBA" id="ARBA00022833"/>
    </source>
</evidence>
<evidence type="ECO:0000256" key="7">
    <source>
        <dbReference type="HAMAP-Rule" id="MF_01374"/>
    </source>
</evidence>
<comment type="similarity">
    <text evidence="3 7">Belongs to the metallo-beta-lactamase superfamily. Glyoxalase II family.</text>
</comment>
<accession>A0ABY2QED3</accession>
<keyword evidence="5 7" id="KW-0378">Hydrolase</keyword>
<sequence>MPLSQERVPAEAATGALEIVRVPVLSDNYSWLVHDPASGATMVIDPGEALPVLDAAAARGWTITDIWNTHWHPDHVGGNGAIVAATGARITGPEAEREKIGQIDHGVGEGDVVTLGAHRAAVMRVPGHTQGHVAFHFADDAAIFTGDTLFAMGCGRLFEGTPDDMFGNMQRYATLPPATRVYCGHEYTQSNGRYALVAEPANEAIRERMGRVDAARAAGEATIPTTIGEELATNPFLRADSAARLGELRAAKDSFRG</sequence>
<dbReference type="NCBIfam" id="TIGR03413">
    <property type="entry name" value="GSH_gloB"/>
    <property type="match status" value="1"/>
</dbReference>
<dbReference type="InterPro" id="IPR001279">
    <property type="entry name" value="Metallo-B-lactamas"/>
</dbReference>
<name>A0ABY2QED3_9SPHN</name>
<dbReference type="HAMAP" id="MF_01374">
    <property type="entry name" value="Glyoxalase_2"/>
    <property type="match status" value="1"/>
</dbReference>
<dbReference type="InterPro" id="IPR032282">
    <property type="entry name" value="HAGH_C"/>
</dbReference>
<feature type="domain" description="Metallo-beta-lactamase" evidence="8">
    <location>
        <begin position="27"/>
        <end position="185"/>
    </location>
</feature>
<dbReference type="PANTHER" id="PTHR43705">
    <property type="entry name" value="HYDROXYACYLGLUTATHIONE HYDROLASE"/>
    <property type="match status" value="1"/>
</dbReference>
<feature type="binding site" evidence="7">
    <location>
        <position position="147"/>
    </location>
    <ligand>
        <name>Zn(2+)</name>
        <dbReference type="ChEBI" id="CHEBI:29105"/>
        <label>1</label>
    </ligand>
</feature>
<comment type="caution">
    <text evidence="9">The sequence shown here is derived from an EMBL/GenBank/DDBJ whole genome shotgun (WGS) entry which is preliminary data.</text>
</comment>
<dbReference type="InterPro" id="IPR017782">
    <property type="entry name" value="Hydroxyacylglutathione_Hdrlase"/>
</dbReference>
<comment type="catalytic activity">
    <reaction evidence="1 7">
        <text>an S-(2-hydroxyacyl)glutathione + H2O = a 2-hydroxy carboxylate + glutathione + H(+)</text>
        <dbReference type="Rhea" id="RHEA:21864"/>
        <dbReference type="ChEBI" id="CHEBI:15377"/>
        <dbReference type="ChEBI" id="CHEBI:15378"/>
        <dbReference type="ChEBI" id="CHEBI:57925"/>
        <dbReference type="ChEBI" id="CHEBI:58896"/>
        <dbReference type="ChEBI" id="CHEBI:71261"/>
        <dbReference type="EC" id="3.1.2.6"/>
    </reaction>
</comment>
<comment type="function">
    <text evidence="7">Thiolesterase that catalyzes the hydrolysis of S-D-lactoyl-glutathione to form glutathione and D-lactic acid.</text>
</comment>
<keyword evidence="10" id="KW-1185">Reference proteome</keyword>
<dbReference type="GO" id="GO:0004416">
    <property type="term" value="F:hydroxyacylglutathione hydrolase activity"/>
    <property type="evidence" value="ECO:0007669"/>
    <property type="project" value="UniProtKB-EC"/>
</dbReference>
<organism evidence="9 10">
    <name type="scientific">Sphingomonas olei</name>
    <dbReference type="NCBI Taxonomy" id="1886787"/>
    <lineage>
        <taxon>Bacteria</taxon>
        <taxon>Pseudomonadati</taxon>
        <taxon>Pseudomonadota</taxon>
        <taxon>Alphaproteobacteria</taxon>
        <taxon>Sphingomonadales</taxon>
        <taxon>Sphingomonadaceae</taxon>
        <taxon>Sphingomonas</taxon>
    </lineage>
</organism>
<dbReference type="SMART" id="SM00849">
    <property type="entry name" value="Lactamase_B"/>
    <property type="match status" value="1"/>
</dbReference>
<comment type="cofactor">
    <cofactor evidence="7">
        <name>Zn(2+)</name>
        <dbReference type="ChEBI" id="CHEBI:29105"/>
    </cofactor>
    <text evidence="7">Binds 2 Zn(2+) ions per subunit.</text>
</comment>
<feature type="binding site" evidence="7">
    <location>
        <position position="74"/>
    </location>
    <ligand>
        <name>Zn(2+)</name>
        <dbReference type="ChEBI" id="CHEBI:29105"/>
        <label>2</label>
    </ligand>
</feature>
<evidence type="ECO:0000313" key="9">
    <source>
        <dbReference type="EMBL" id="THG38495.1"/>
    </source>
</evidence>
<feature type="binding site" evidence="7">
    <location>
        <position position="185"/>
    </location>
    <ligand>
        <name>Zn(2+)</name>
        <dbReference type="ChEBI" id="CHEBI:29105"/>
        <label>2</label>
    </ligand>
</feature>
<feature type="binding site" evidence="7">
    <location>
        <position position="75"/>
    </location>
    <ligand>
        <name>Zn(2+)</name>
        <dbReference type="ChEBI" id="CHEBI:29105"/>
        <label>2</label>
    </ligand>
</feature>
<keyword evidence="4 7" id="KW-0479">Metal-binding</keyword>
<dbReference type="SUPFAM" id="SSF56281">
    <property type="entry name" value="Metallo-hydrolase/oxidoreductase"/>
    <property type="match status" value="1"/>
</dbReference>
<dbReference type="Pfam" id="PF00753">
    <property type="entry name" value="Lactamase_B"/>
    <property type="match status" value="1"/>
</dbReference>
<evidence type="ECO:0000259" key="8">
    <source>
        <dbReference type="SMART" id="SM00849"/>
    </source>
</evidence>
<evidence type="ECO:0000256" key="3">
    <source>
        <dbReference type="ARBA" id="ARBA00006759"/>
    </source>
</evidence>
<dbReference type="InterPro" id="IPR050110">
    <property type="entry name" value="Glyoxalase_II_hydrolase"/>
</dbReference>
<evidence type="ECO:0000256" key="4">
    <source>
        <dbReference type="ARBA" id="ARBA00022723"/>
    </source>
</evidence>
<protein>
    <recommendedName>
        <fullName evidence="7">Hydroxyacylglutathione hydrolase</fullName>
        <ecNumber evidence="7">3.1.2.6</ecNumber>
    </recommendedName>
    <alternativeName>
        <fullName evidence="7">Glyoxalase II</fullName>
        <shortName evidence="7">Glx II</shortName>
    </alternativeName>
</protein>
<feature type="binding site" evidence="7">
    <location>
        <position position="72"/>
    </location>
    <ligand>
        <name>Zn(2+)</name>
        <dbReference type="ChEBI" id="CHEBI:29105"/>
        <label>1</label>
    </ligand>
</feature>
<comment type="pathway">
    <text evidence="2 7">Secondary metabolite metabolism; methylglyoxal degradation; (R)-lactate from methylglyoxal: step 2/2.</text>
</comment>
<gene>
    <name evidence="7 9" type="primary">gloB</name>
    <name evidence="9" type="ORF">E5988_14400</name>
</gene>
<keyword evidence="6 7" id="KW-0862">Zinc</keyword>
<dbReference type="CDD" id="cd07723">
    <property type="entry name" value="hydroxyacylglutathione_hydrolase_MBL-fold"/>
    <property type="match status" value="1"/>
</dbReference>
<dbReference type="InterPro" id="IPR035680">
    <property type="entry name" value="Clx_II_MBL"/>
</dbReference>
<reference evidence="9 10" key="1">
    <citation type="submission" date="2019-04" db="EMBL/GenBank/DDBJ databases">
        <title>Microbes associate with the intestines of laboratory mice.</title>
        <authorList>
            <person name="Navarre W."/>
            <person name="Wong E."/>
            <person name="Huang K.C."/>
            <person name="Tropini C."/>
            <person name="Ng K."/>
            <person name="Yu B."/>
        </authorList>
    </citation>
    <scope>NUCLEOTIDE SEQUENCE [LARGE SCALE GENOMIC DNA]</scope>
    <source>
        <strain evidence="9 10">NM83_B4-11</strain>
    </source>
</reference>
<dbReference type="PANTHER" id="PTHR43705:SF1">
    <property type="entry name" value="HYDROXYACYLGLUTATHIONE HYDROLASE GLOB"/>
    <property type="match status" value="1"/>
</dbReference>
<dbReference type="Proteomes" id="UP000308038">
    <property type="component" value="Unassembled WGS sequence"/>
</dbReference>
<dbReference type="EC" id="3.1.2.6" evidence="7"/>
<feature type="binding site" evidence="7">
    <location>
        <position position="147"/>
    </location>
    <ligand>
        <name>Zn(2+)</name>
        <dbReference type="ChEBI" id="CHEBI:29105"/>
        <label>2</label>
    </ligand>
</feature>